<dbReference type="RefSeq" id="WP_409543076.1">
    <property type="nucleotide sequence ID" value="NZ_JBKBDD010000003.1"/>
</dbReference>
<comment type="caution">
    <text evidence="1">The sequence shown here is derived from an EMBL/GenBank/DDBJ whole genome shotgun (WGS) entry which is preliminary data.</text>
</comment>
<sequence length="73" mass="7552">MNDVPPLPKSGDSCICCRNLGKLPLPTIDGKPVNFPGAIDSTVALQCCEECLSAIAFGAGAHPHKLHIPGRAS</sequence>
<protein>
    <recommendedName>
        <fullName evidence="3">Metal-binding protein</fullName>
    </recommendedName>
</protein>
<evidence type="ECO:0000313" key="1">
    <source>
        <dbReference type="EMBL" id="MFN6543518.1"/>
    </source>
</evidence>
<accession>A0ABW9L6D8</accession>
<dbReference type="EMBL" id="JBKBDD010000003">
    <property type="protein sequence ID" value="MFN6543518.1"/>
    <property type="molecule type" value="Genomic_DNA"/>
</dbReference>
<dbReference type="Proteomes" id="UP001635816">
    <property type="component" value="Unassembled WGS sequence"/>
</dbReference>
<organism evidence="1 2">
    <name type="scientific">Mycolicibacterium nivoides</name>
    <dbReference type="NCBI Taxonomy" id="2487344"/>
    <lineage>
        <taxon>Bacteria</taxon>
        <taxon>Bacillati</taxon>
        <taxon>Actinomycetota</taxon>
        <taxon>Actinomycetes</taxon>
        <taxon>Mycobacteriales</taxon>
        <taxon>Mycobacteriaceae</taxon>
        <taxon>Mycolicibacterium</taxon>
    </lineage>
</organism>
<evidence type="ECO:0008006" key="3">
    <source>
        <dbReference type="Google" id="ProtNLM"/>
    </source>
</evidence>
<evidence type="ECO:0000313" key="2">
    <source>
        <dbReference type="Proteomes" id="UP001635816"/>
    </source>
</evidence>
<proteinExistence type="predicted"/>
<gene>
    <name evidence="1" type="ORF">ACK4CT_10040</name>
</gene>
<name>A0ABW9L6D8_9MYCO</name>
<reference evidence="1 2" key="1">
    <citation type="submission" date="2024-12" db="EMBL/GenBank/DDBJ databases">
        <title>The coexistence of Mycolicibacterium septicum and Mycolicibacterium nivoides in clinical samples.</title>
        <authorList>
            <person name="Wang C."/>
            <person name="Feng Y."/>
            <person name="Zong Z."/>
        </authorList>
    </citation>
    <scope>NUCLEOTIDE SEQUENCE [LARGE SCALE GENOMIC DNA]</scope>
    <source>
        <strain evidence="1 2">120309</strain>
    </source>
</reference>
<keyword evidence="2" id="KW-1185">Reference proteome</keyword>